<comment type="caution">
    <text evidence="4">The sequence shown here is derived from an EMBL/GenBank/DDBJ whole genome shotgun (WGS) entry which is preliminary data.</text>
</comment>
<evidence type="ECO:0000259" key="3">
    <source>
        <dbReference type="Pfam" id="PF16575"/>
    </source>
</evidence>
<dbReference type="PANTHER" id="PTHR12755">
    <property type="entry name" value="CLEAVAGE/POLYADENYLATION FACTOR IA SUBUNIT CLP1P"/>
    <property type="match status" value="1"/>
</dbReference>
<keyword evidence="1" id="KW-0547">Nucleotide-binding</keyword>
<evidence type="ECO:0000256" key="1">
    <source>
        <dbReference type="ARBA" id="ARBA00022741"/>
    </source>
</evidence>
<name>A0A640KMA0_LEITA</name>
<dbReference type="PANTHER" id="PTHR12755:SF6">
    <property type="entry name" value="POLYRIBONUCLEOTIDE 5'-HYDROXYL-KINASE CLP1"/>
    <property type="match status" value="1"/>
</dbReference>
<dbReference type="InterPro" id="IPR032319">
    <property type="entry name" value="CLP1_P"/>
</dbReference>
<dbReference type="Pfam" id="PF16575">
    <property type="entry name" value="CLP1_P"/>
    <property type="match status" value="1"/>
</dbReference>
<protein>
    <submittedName>
        <fullName evidence="4">Pre-mRNA cleavage complex II clp1-like protein</fullName>
    </submittedName>
</protein>
<dbReference type="Proteomes" id="UP000419144">
    <property type="component" value="Unassembled WGS sequence"/>
</dbReference>
<reference evidence="4" key="1">
    <citation type="submission" date="2019-11" db="EMBL/GenBank/DDBJ databases">
        <title>Leishmania tarentolae CDS.</title>
        <authorList>
            <person name="Goto Y."/>
            <person name="Yamagishi J."/>
        </authorList>
    </citation>
    <scope>NUCLEOTIDE SEQUENCE [LARGE SCALE GENOMIC DNA]</scope>
    <source>
        <strain evidence="4">Parrot Tar II</strain>
    </source>
</reference>
<dbReference type="InterPro" id="IPR045116">
    <property type="entry name" value="Clp1/Grc3"/>
</dbReference>
<dbReference type="EMBL" id="BLBS01000043">
    <property type="protein sequence ID" value="GET90846.1"/>
    <property type="molecule type" value="Genomic_DNA"/>
</dbReference>
<proteinExistence type="predicted"/>
<sequence>MQSSKTNTLLHLSQEAVTIQWKAGQKSCSVLLLRGKVELFRSSLTRNLRYTFPEEACIVLEAFGEAAVQIEGDAITVQTPISSVLDEIHALLDIARVDAMLAIEERGKKALSSSEELKDSWRGPRVLVVGENQWEREVVSRSLLNLAVRRDSLYGICYVDVDVAMPMVGCPGTVSAAFVEEPVTPPEDFSVMMPLTFFHGTASVTSATRKRYLDLCVCAAQAATSLGFANPKFEAGGFLIHSLSPSTEIQHDVLIDVLSIFSVTHVVITGADWELEKFLYNAVLGRTVQFLRLPKLPDVHSPSAAGAELRRCAQLERYFFGTPRTPLMPVRGVARISELVLLHAETFEPLSWGEVPDLCLAAIVWADTAASAAEANVAGFVALLEVGKEFVSFLAPSGGELPKPFLVVSPSLHLPRELVMPLPVTSWAT</sequence>
<dbReference type="GO" id="GO:0005524">
    <property type="term" value="F:ATP binding"/>
    <property type="evidence" value="ECO:0007669"/>
    <property type="project" value="UniProtKB-KW"/>
</dbReference>
<evidence type="ECO:0000256" key="2">
    <source>
        <dbReference type="ARBA" id="ARBA00022840"/>
    </source>
</evidence>
<dbReference type="Gene3D" id="3.40.50.300">
    <property type="entry name" value="P-loop containing nucleotide triphosphate hydrolases"/>
    <property type="match status" value="1"/>
</dbReference>
<gene>
    <name evidence="4" type="ORF">LtaPh_3024501</name>
</gene>
<accession>A0A640KMA0</accession>
<dbReference type="GO" id="GO:0005634">
    <property type="term" value="C:nucleus"/>
    <property type="evidence" value="ECO:0007669"/>
    <property type="project" value="TreeGrafter"/>
</dbReference>
<organism evidence="4 5">
    <name type="scientific">Leishmania tarentolae</name>
    <name type="common">Sauroleishmania tarentolae</name>
    <dbReference type="NCBI Taxonomy" id="5689"/>
    <lineage>
        <taxon>Eukaryota</taxon>
        <taxon>Discoba</taxon>
        <taxon>Euglenozoa</taxon>
        <taxon>Kinetoplastea</taxon>
        <taxon>Metakinetoplastina</taxon>
        <taxon>Trypanosomatida</taxon>
        <taxon>Trypanosomatidae</taxon>
        <taxon>Leishmaniinae</taxon>
        <taxon>Leishmania</taxon>
        <taxon>lizard Leishmania</taxon>
    </lineage>
</organism>
<evidence type="ECO:0000313" key="5">
    <source>
        <dbReference type="Proteomes" id="UP000419144"/>
    </source>
</evidence>
<dbReference type="VEuPathDB" id="TriTrypDB:LtaPh_3024501"/>
<keyword evidence="2" id="KW-0067">ATP-binding</keyword>
<dbReference type="OrthoDB" id="258143at2759"/>
<dbReference type="AlphaFoldDB" id="A0A640KMA0"/>
<dbReference type="GO" id="GO:0006388">
    <property type="term" value="P:tRNA splicing, via endonucleolytic cleavage and ligation"/>
    <property type="evidence" value="ECO:0007669"/>
    <property type="project" value="TreeGrafter"/>
</dbReference>
<dbReference type="InterPro" id="IPR027417">
    <property type="entry name" value="P-loop_NTPase"/>
</dbReference>
<evidence type="ECO:0000313" key="4">
    <source>
        <dbReference type="EMBL" id="GET90846.1"/>
    </source>
</evidence>
<keyword evidence="5" id="KW-1185">Reference proteome</keyword>
<dbReference type="GO" id="GO:0051731">
    <property type="term" value="F:polynucleotide 5'-hydroxyl-kinase activity"/>
    <property type="evidence" value="ECO:0007669"/>
    <property type="project" value="InterPro"/>
</dbReference>
<feature type="domain" description="Clp1 P-loop" evidence="3">
    <location>
        <begin position="130"/>
        <end position="320"/>
    </location>
</feature>